<proteinExistence type="predicted"/>
<accession>A0A9N9NDD8</accession>
<dbReference type="GO" id="GO:0008076">
    <property type="term" value="C:voltage-gated potassium channel complex"/>
    <property type="evidence" value="ECO:0007669"/>
    <property type="project" value="InterPro"/>
</dbReference>
<dbReference type="CDD" id="cd18317">
    <property type="entry name" value="BTB_POZ_Kv"/>
    <property type="match status" value="1"/>
</dbReference>
<keyword evidence="7" id="KW-0407">Ion channel</keyword>
<name>A0A9N9NDD8_9GLOM</name>
<gene>
    <name evidence="9" type="ORF">DERYTH_LOCUS14811</name>
</gene>
<dbReference type="SUPFAM" id="SSF54695">
    <property type="entry name" value="POZ domain"/>
    <property type="match status" value="2"/>
</dbReference>
<evidence type="ECO:0000256" key="7">
    <source>
        <dbReference type="ARBA" id="ARBA00023303"/>
    </source>
</evidence>
<feature type="domain" description="BTB" evidence="8">
    <location>
        <begin position="24"/>
        <end position="129"/>
    </location>
</feature>
<comment type="caution">
    <text evidence="9">The sequence shown here is derived from an EMBL/GenBank/DDBJ whole genome shotgun (WGS) entry which is preliminary data.</text>
</comment>
<dbReference type="InterPro" id="IPR028325">
    <property type="entry name" value="VG_K_chnl"/>
</dbReference>
<dbReference type="InterPro" id="IPR000210">
    <property type="entry name" value="BTB/POZ_dom"/>
</dbReference>
<evidence type="ECO:0000256" key="1">
    <source>
        <dbReference type="ARBA" id="ARBA00004141"/>
    </source>
</evidence>
<dbReference type="InterPro" id="IPR003131">
    <property type="entry name" value="T1-type_BTB"/>
</dbReference>
<evidence type="ECO:0000313" key="9">
    <source>
        <dbReference type="EMBL" id="CAG8727202.1"/>
    </source>
</evidence>
<evidence type="ECO:0000256" key="4">
    <source>
        <dbReference type="ARBA" id="ARBA00022989"/>
    </source>
</evidence>
<organism evidence="9 10">
    <name type="scientific">Dentiscutata erythropus</name>
    <dbReference type="NCBI Taxonomy" id="1348616"/>
    <lineage>
        <taxon>Eukaryota</taxon>
        <taxon>Fungi</taxon>
        <taxon>Fungi incertae sedis</taxon>
        <taxon>Mucoromycota</taxon>
        <taxon>Glomeromycotina</taxon>
        <taxon>Glomeromycetes</taxon>
        <taxon>Diversisporales</taxon>
        <taxon>Gigasporaceae</taxon>
        <taxon>Dentiscutata</taxon>
    </lineage>
</organism>
<dbReference type="SMART" id="SM00225">
    <property type="entry name" value="BTB"/>
    <property type="match status" value="2"/>
</dbReference>
<comment type="subcellular location">
    <subcellularLocation>
        <location evidence="1">Membrane</location>
        <topology evidence="1">Multi-pass membrane protein</topology>
    </subcellularLocation>
</comment>
<dbReference type="GO" id="GO:0051260">
    <property type="term" value="P:protein homooligomerization"/>
    <property type="evidence" value="ECO:0007669"/>
    <property type="project" value="InterPro"/>
</dbReference>
<evidence type="ECO:0000259" key="8">
    <source>
        <dbReference type="SMART" id="SM00225"/>
    </source>
</evidence>
<dbReference type="InterPro" id="IPR011333">
    <property type="entry name" value="SKP1/BTB/POZ_sf"/>
</dbReference>
<sequence length="456" mass="54386">LQKKIYKKHMFISHTSQIHLSMSERIILNIGGIKYETFRSTLTAQPETLLGKMFRDQNEYIKNSVNGNEYFFNRNGEAFYYIMEFYRTGKLLWPIETKKSQVTYQQLKEELDYFQINKSKVCSLLISETTKSTIERFVTILEQLIISHYVNFDNKISLSVGNNDSRLSQFKGCDFDILNYMEHQIEKYLVETFSELELKWECQRSYDYYHNYPFFEIEITFSSPFEKILKSEDAQTHIGFTQAPINISEEKIILNVGARSNTLLGTMFQDRNKSMLHPINGNEYFFDRNSEAFYYIMEYYQTGKTTWTIETEKIPYKQLKEEFDYFQIPLEESIVLCSLAIEAVKNKYNNLILAFEELIIQCCNYLRNNIELEIRRGNIRIINKSGDRYKFYLEDLQQFCLSKFTFSETYIILDNMENHVKDHLIKMFSDLGLKWEFTRAYGYHKICISFSFKNVL</sequence>
<keyword evidence="5" id="KW-0406">Ion transport</keyword>
<dbReference type="AlphaFoldDB" id="A0A9N9NDD8"/>
<evidence type="ECO:0000256" key="2">
    <source>
        <dbReference type="ARBA" id="ARBA00022448"/>
    </source>
</evidence>
<keyword evidence="4" id="KW-1133">Transmembrane helix</keyword>
<evidence type="ECO:0000256" key="3">
    <source>
        <dbReference type="ARBA" id="ARBA00022692"/>
    </source>
</evidence>
<reference evidence="9" key="1">
    <citation type="submission" date="2021-06" db="EMBL/GenBank/DDBJ databases">
        <authorList>
            <person name="Kallberg Y."/>
            <person name="Tangrot J."/>
            <person name="Rosling A."/>
        </authorList>
    </citation>
    <scope>NUCLEOTIDE SEQUENCE</scope>
    <source>
        <strain evidence="9">MA453B</strain>
    </source>
</reference>
<dbReference type="EMBL" id="CAJVPY010011456">
    <property type="protein sequence ID" value="CAG8727202.1"/>
    <property type="molecule type" value="Genomic_DNA"/>
</dbReference>
<dbReference type="PANTHER" id="PTHR11537:SF254">
    <property type="entry name" value="POTASSIUM VOLTAGE-GATED CHANNEL PROTEIN SHAB"/>
    <property type="match status" value="1"/>
</dbReference>
<dbReference type="OrthoDB" id="2414723at2759"/>
<dbReference type="Gene3D" id="3.30.710.10">
    <property type="entry name" value="Potassium Channel Kv1.1, Chain A"/>
    <property type="match status" value="2"/>
</dbReference>
<dbReference type="GO" id="GO:0001508">
    <property type="term" value="P:action potential"/>
    <property type="evidence" value="ECO:0007669"/>
    <property type="project" value="TreeGrafter"/>
</dbReference>
<protein>
    <submittedName>
        <fullName evidence="9">1786_t:CDS:1</fullName>
    </submittedName>
</protein>
<keyword evidence="2" id="KW-0813">Transport</keyword>
<evidence type="ECO:0000256" key="6">
    <source>
        <dbReference type="ARBA" id="ARBA00023136"/>
    </source>
</evidence>
<feature type="domain" description="BTB" evidence="8">
    <location>
        <begin position="250"/>
        <end position="343"/>
    </location>
</feature>
<keyword evidence="10" id="KW-1185">Reference proteome</keyword>
<evidence type="ECO:0000313" key="10">
    <source>
        <dbReference type="Proteomes" id="UP000789405"/>
    </source>
</evidence>
<dbReference type="PANTHER" id="PTHR11537">
    <property type="entry name" value="VOLTAGE-GATED POTASSIUM CHANNEL"/>
    <property type="match status" value="1"/>
</dbReference>
<keyword evidence="6" id="KW-0472">Membrane</keyword>
<keyword evidence="3" id="KW-0812">Transmembrane</keyword>
<feature type="non-terminal residue" evidence="9">
    <location>
        <position position="456"/>
    </location>
</feature>
<dbReference type="Pfam" id="PF02214">
    <property type="entry name" value="BTB_2"/>
    <property type="match status" value="2"/>
</dbReference>
<evidence type="ECO:0000256" key="5">
    <source>
        <dbReference type="ARBA" id="ARBA00023065"/>
    </source>
</evidence>
<dbReference type="GO" id="GO:0005249">
    <property type="term" value="F:voltage-gated potassium channel activity"/>
    <property type="evidence" value="ECO:0007669"/>
    <property type="project" value="InterPro"/>
</dbReference>
<dbReference type="Proteomes" id="UP000789405">
    <property type="component" value="Unassembled WGS sequence"/>
</dbReference>